<evidence type="ECO:0000313" key="3">
    <source>
        <dbReference type="Proteomes" id="UP001187192"/>
    </source>
</evidence>
<keyword evidence="1" id="KW-0472">Membrane</keyword>
<gene>
    <name evidence="2" type="ORF">TIFTF001_007066</name>
</gene>
<feature type="transmembrane region" description="Helical" evidence="1">
    <location>
        <begin position="58"/>
        <end position="82"/>
    </location>
</feature>
<reference evidence="2" key="1">
    <citation type="submission" date="2023-07" db="EMBL/GenBank/DDBJ databases">
        <title>draft genome sequence of fig (Ficus carica).</title>
        <authorList>
            <person name="Takahashi T."/>
            <person name="Nishimura K."/>
        </authorList>
    </citation>
    <scope>NUCLEOTIDE SEQUENCE</scope>
</reference>
<evidence type="ECO:0000256" key="1">
    <source>
        <dbReference type="SAM" id="Phobius"/>
    </source>
</evidence>
<keyword evidence="1" id="KW-1133">Transmembrane helix</keyword>
<keyword evidence="3" id="KW-1185">Reference proteome</keyword>
<dbReference type="Proteomes" id="UP001187192">
    <property type="component" value="Unassembled WGS sequence"/>
</dbReference>
<proteinExistence type="predicted"/>
<organism evidence="2 3">
    <name type="scientific">Ficus carica</name>
    <name type="common">Common fig</name>
    <dbReference type="NCBI Taxonomy" id="3494"/>
    <lineage>
        <taxon>Eukaryota</taxon>
        <taxon>Viridiplantae</taxon>
        <taxon>Streptophyta</taxon>
        <taxon>Embryophyta</taxon>
        <taxon>Tracheophyta</taxon>
        <taxon>Spermatophyta</taxon>
        <taxon>Magnoliopsida</taxon>
        <taxon>eudicotyledons</taxon>
        <taxon>Gunneridae</taxon>
        <taxon>Pentapetalae</taxon>
        <taxon>rosids</taxon>
        <taxon>fabids</taxon>
        <taxon>Rosales</taxon>
        <taxon>Moraceae</taxon>
        <taxon>Ficeae</taxon>
        <taxon>Ficus</taxon>
    </lineage>
</organism>
<dbReference type="AlphaFoldDB" id="A0AA88D0G2"/>
<dbReference type="EMBL" id="BTGU01000007">
    <property type="protein sequence ID" value="GMN37721.1"/>
    <property type="molecule type" value="Genomic_DNA"/>
</dbReference>
<accession>A0AA88D0G2</accession>
<sequence>MGTWPNFCSWAPTIELVLINSYKSGSVGINFKVVNHMNVLGQEFKGFELPHYLTRGRVAFFSGACAGVCRAFFVFCASATAWRRFVRLFSSDGYILSGFCSELWHFVGFASCPSKRSSYFNCPLVDCTFIEGL</sequence>
<comment type="caution">
    <text evidence="2">The sequence shown here is derived from an EMBL/GenBank/DDBJ whole genome shotgun (WGS) entry which is preliminary data.</text>
</comment>
<protein>
    <submittedName>
        <fullName evidence="2">Uncharacterized protein</fullName>
    </submittedName>
</protein>
<keyword evidence="1" id="KW-0812">Transmembrane</keyword>
<name>A0AA88D0G2_FICCA</name>
<evidence type="ECO:0000313" key="2">
    <source>
        <dbReference type="EMBL" id="GMN37721.1"/>
    </source>
</evidence>